<organism evidence="2 3">
    <name type="scientific">Acidimicrobium ferrooxidans (strain DSM 10331 / JCM 15462 / NBRC 103882 / ICP)</name>
    <dbReference type="NCBI Taxonomy" id="525909"/>
    <lineage>
        <taxon>Bacteria</taxon>
        <taxon>Bacillati</taxon>
        <taxon>Actinomycetota</taxon>
        <taxon>Acidimicrobiia</taxon>
        <taxon>Acidimicrobiales</taxon>
        <taxon>Acidimicrobiaceae</taxon>
        <taxon>Acidimicrobium</taxon>
    </lineage>
</organism>
<keyword evidence="1" id="KW-0472">Membrane</keyword>
<evidence type="ECO:0000256" key="1">
    <source>
        <dbReference type="SAM" id="Phobius"/>
    </source>
</evidence>
<dbReference type="Proteomes" id="UP000000771">
    <property type="component" value="Chromosome"/>
</dbReference>
<evidence type="ECO:0000313" key="2">
    <source>
        <dbReference type="EMBL" id="ACU54621.1"/>
    </source>
</evidence>
<sequence length="255" mass="26966">MIGNVVAALLSVGVVAVGAALIRRGRVSMWRRVGWVVVALGLVANPLLMVASAAVVAVHALVSIVVLAVPLALFWHELTQSDEPLAGRGPLVAWAVRWVWLVAVADDLLVVGQFEGFWQSWIHAVPVVGTATLLAQGTAGALSMAVLMGDGRPQITHIRQVIVAWTSAMVIMGVGIAMGLAPGTWYGYLVHQDGILGAMTDQQIAAAILVIGGGAVWFVLGAQKMKLWLDAEERDGLKGRLTGGVRIGRSVRRRP</sequence>
<dbReference type="AlphaFoldDB" id="C7M0W3"/>
<dbReference type="HOGENOM" id="CLU_1088310_0_0_11"/>
<dbReference type="OrthoDB" id="10012340at2"/>
<dbReference type="EMBL" id="CP001631">
    <property type="protein sequence ID" value="ACU54621.1"/>
    <property type="molecule type" value="Genomic_DNA"/>
</dbReference>
<evidence type="ECO:0000313" key="3">
    <source>
        <dbReference type="Proteomes" id="UP000000771"/>
    </source>
</evidence>
<feature type="transmembrane region" description="Helical" evidence="1">
    <location>
        <begin position="161"/>
        <end position="182"/>
    </location>
</feature>
<dbReference type="RefSeq" id="WP_015799100.1">
    <property type="nucleotide sequence ID" value="NC_013124.1"/>
</dbReference>
<protein>
    <submittedName>
        <fullName evidence="2">Uncharacterized protein</fullName>
    </submittedName>
</protein>
<name>C7M0W3_ACIFD</name>
<feature type="transmembrane region" description="Helical" evidence="1">
    <location>
        <begin position="202"/>
        <end position="220"/>
    </location>
</feature>
<dbReference type="STRING" id="525909.Afer_1705"/>
<gene>
    <name evidence="2" type="ordered locus">Afer_1705</name>
</gene>
<keyword evidence="1" id="KW-1133">Transmembrane helix</keyword>
<dbReference type="eggNOG" id="ENOG5031G0H">
    <property type="taxonomic scope" value="Bacteria"/>
</dbReference>
<dbReference type="KEGG" id="afo:Afer_1705"/>
<feature type="transmembrane region" description="Helical" evidence="1">
    <location>
        <begin position="124"/>
        <end position="149"/>
    </location>
</feature>
<feature type="transmembrane region" description="Helical" evidence="1">
    <location>
        <begin position="6"/>
        <end position="22"/>
    </location>
</feature>
<keyword evidence="3" id="KW-1185">Reference proteome</keyword>
<feature type="transmembrane region" description="Helical" evidence="1">
    <location>
        <begin position="34"/>
        <end position="54"/>
    </location>
</feature>
<accession>C7M0W3</accession>
<proteinExistence type="predicted"/>
<reference evidence="2 3" key="1">
    <citation type="journal article" date="2009" name="Stand. Genomic Sci.">
        <title>Complete genome sequence of Acidimicrobium ferrooxidans type strain (ICP).</title>
        <authorList>
            <person name="Clum A."/>
            <person name="Nolan M."/>
            <person name="Lang E."/>
            <person name="Glavina Del Rio T."/>
            <person name="Tice H."/>
            <person name="Copeland A."/>
            <person name="Cheng J.F."/>
            <person name="Lucas S."/>
            <person name="Chen F."/>
            <person name="Bruce D."/>
            <person name="Goodwin L."/>
            <person name="Pitluck S."/>
            <person name="Ivanova N."/>
            <person name="Mavrommatis K."/>
            <person name="Mikhailova N."/>
            <person name="Pati A."/>
            <person name="Chen A."/>
            <person name="Palaniappan K."/>
            <person name="Goker M."/>
            <person name="Spring S."/>
            <person name="Land M."/>
            <person name="Hauser L."/>
            <person name="Chang Y.J."/>
            <person name="Jeffries C.C."/>
            <person name="Chain P."/>
            <person name="Bristow J."/>
            <person name="Eisen J.A."/>
            <person name="Markowitz V."/>
            <person name="Hugenholtz P."/>
            <person name="Kyrpides N.C."/>
            <person name="Klenk H.P."/>
            <person name="Lapidus A."/>
        </authorList>
    </citation>
    <scope>NUCLEOTIDE SEQUENCE [LARGE SCALE GENOMIC DNA]</scope>
    <source>
        <strain evidence="3">DSM 10331 / JCM 15462 / NBRC 103882 / ICP</strain>
    </source>
</reference>
<keyword evidence="1" id="KW-0812">Transmembrane</keyword>